<accession>A0A3S0YKG7</accession>
<name>A0A3S0YKG7_9GAMM</name>
<dbReference type="InterPro" id="IPR014729">
    <property type="entry name" value="Rossmann-like_a/b/a_fold"/>
</dbReference>
<protein>
    <submittedName>
        <fullName evidence="2">Phosphoadenosine phosphosulfate reductase</fullName>
    </submittedName>
</protein>
<dbReference type="InterPro" id="IPR050128">
    <property type="entry name" value="Sulfate_adenylyltrnsfr_sub2"/>
</dbReference>
<dbReference type="Proteomes" id="UP000286912">
    <property type="component" value="Unassembled WGS sequence"/>
</dbReference>
<dbReference type="PANTHER" id="PTHR43196:SF2">
    <property type="entry name" value="PHOSPHOADENOSINE PHOSPHOSULFATE REDUCTASE"/>
    <property type="match status" value="1"/>
</dbReference>
<dbReference type="GO" id="GO:0003824">
    <property type="term" value="F:catalytic activity"/>
    <property type="evidence" value="ECO:0007669"/>
    <property type="project" value="InterPro"/>
</dbReference>
<dbReference type="RefSeq" id="WP_126981928.1">
    <property type="nucleotide sequence ID" value="NZ_RZHD01000010.1"/>
</dbReference>
<organism evidence="2 3">
    <name type="scientific">Vreelandella populi</name>
    <dbReference type="NCBI Taxonomy" id="2498858"/>
    <lineage>
        <taxon>Bacteria</taxon>
        <taxon>Pseudomonadati</taxon>
        <taxon>Pseudomonadota</taxon>
        <taxon>Gammaproteobacteria</taxon>
        <taxon>Oceanospirillales</taxon>
        <taxon>Halomonadaceae</taxon>
        <taxon>Vreelandella</taxon>
    </lineage>
</organism>
<dbReference type="AlphaFoldDB" id="A0A3S0YKG7"/>
<dbReference type="SUPFAM" id="SSF52402">
    <property type="entry name" value="Adenine nucleotide alpha hydrolases-like"/>
    <property type="match status" value="1"/>
</dbReference>
<dbReference type="EMBL" id="RZHD01000010">
    <property type="protein sequence ID" value="RUR43346.1"/>
    <property type="molecule type" value="Genomic_DNA"/>
</dbReference>
<keyword evidence="3" id="KW-1185">Reference proteome</keyword>
<comment type="caution">
    <text evidence="2">The sequence shown here is derived from an EMBL/GenBank/DDBJ whole genome shotgun (WGS) entry which is preliminary data.</text>
</comment>
<proteinExistence type="predicted"/>
<sequence>MAFQNVISISGGKDSTAMLLLALERGTPSLLPVFADTGHEHPQTYEYITYLEQALGIEIRRVKADFTNDFERKRNFIANNWPDDLKERGMKALEKTTGIPFLDLAILKGRFPSTKAKFCTGELKSLPIQQQVELPLLRDGHRVISWQGVRKEESLARRNLPHSQLLDLGIIAYRPILEWTVEEVFALHRKHRIEPNPLYSQGMSRVGCMPCINARKGEMAEISNRFPEVIERMAEWEQIVSQGSKRGCATFWPARGASEVTLERHGIHSVVDWSRTSRGGRQFDLIASTEGPLCSSVYGLCE</sequence>
<dbReference type="Pfam" id="PF01507">
    <property type="entry name" value="PAPS_reduct"/>
    <property type="match status" value="1"/>
</dbReference>
<gene>
    <name evidence="2" type="ORF">ELY37_16650</name>
</gene>
<dbReference type="PANTHER" id="PTHR43196">
    <property type="entry name" value="SULFATE ADENYLYLTRANSFERASE SUBUNIT 2"/>
    <property type="match status" value="1"/>
</dbReference>
<feature type="domain" description="Phosphoadenosine phosphosulphate reductase" evidence="1">
    <location>
        <begin position="5"/>
        <end position="213"/>
    </location>
</feature>
<dbReference type="OrthoDB" id="9794018at2"/>
<evidence type="ECO:0000259" key="1">
    <source>
        <dbReference type="Pfam" id="PF01507"/>
    </source>
</evidence>
<reference evidence="2 3" key="1">
    <citation type="submission" date="2018-12" db="EMBL/GenBank/DDBJ databases">
        <title>three novel Halomonas strain isolated from plants.</title>
        <authorList>
            <person name="Sun C."/>
        </authorList>
    </citation>
    <scope>NUCLEOTIDE SEQUENCE [LARGE SCALE GENOMIC DNA]</scope>
    <source>
        <strain evidence="2 3">RC</strain>
    </source>
</reference>
<dbReference type="InterPro" id="IPR002500">
    <property type="entry name" value="PAPS_reduct_dom"/>
</dbReference>
<evidence type="ECO:0000313" key="3">
    <source>
        <dbReference type="Proteomes" id="UP000286912"/>
    </source>
</evidence>
<evidence type="ECO:0000313" key="2">
    <source>
        <dbReference type="EMBL" id="RUR43346.1"/>
    </source>
</evidence>
<dbReference type="Gene3D" id="3.40.50.620">
    <property type="entry name" value="HUPs"/>
    <property type="match status" value="1"/>
</dbReference>